<keyword evidence="1" id="KW-0472">Membrane</keyword>
<comment type="caution">
    <text evidence="3">The sequence shown here is derived from an EMBL/GenBank/DDBJ whole genome shotgun (WGS) entry which is preliminary data.</text>
</comment>
<name>A0AAN7B8X0_9PEZI</name>
<dbReference type="Proteomes" id="UP001301769">
    <property type="component" value="Unassembled WGS sequence"/>
</dbReference>
<feature type="transmembrane region" description="Helical" evidence="1">
    <location>
        <begin position="502"/>
        <end position="523"/>
    </location>
</feature>
<evidence type="ECO:0000259" key="2">
    <source>
        <dbReference type="Pfam" id="PF26616"/>
    </source>
</evidence>
<protein>
    <recommendedName>
        <fullName evidence="2">CorA-like transporter domain-containing protein</fullName>
    </recommendedName>
</protein>
<keyword evidence="4" id="KW-1185">Reference proteome</keyword>
<keyword evidence="1" id="KW-0812">Transmembrane</keyword>
<reference evidence="3" key="2">
    <citation type="submission" date="2023-05" db="EMBL/GenBank/DDBJ databases">
        <authorList>
            <consortium name="Lawrence Berkeley National Laboratory"/>
            <person name="Steindorff A."/>
            <person name="Hensen N."/>
            <person name="Bonometti L."/>
            <person name="Westerberg I."/>
            <person name="Brannstrom I.O."/>
            <person name="Guillou S."/>
            <person name="Cros-Aarteil S."/>
            <person name="Calhoun S."/>
            <person name="Haridas S."/>
            <person name="Kuo A."/>
            <person name="Mondo S."/>
            <person name="Pangilinan J."/>
            <person name="Riley R."/>
            <person name="Labutti K."/>
            <person name="Andreopoulos B."/>
            <person name="Lipzen A."/>
            <person name="Chen C."/>
            <person name="Yanf M."/>
            <person name="Daum C."/>
            <person name="Ng V."/>
            <person name="Clum A."/>
            <person name="Ohm R."/>
            <person name="Martin F."/>
            <person name="Silar P."/>
            <person name="Natvig D."/>
            <person name="Lalanne C."/>
            <person name="Gautier V."/>
            <person name="Ament-Velasquez S.L."/>
            <person name="Kruys A."/>
            <person name="Hutchinson M.I."/>
            <person name="Powell A.J."/>
            <person name="Barry K."/>
            <person name="Miller A.N."/>
            <person name="Grigoriev I.V."/>
            <person name="Debuchy R."/>
            <person name="Gladieux P."/>
            <person name="Thoren M.H."/>
            <person name="Johannesson H."/>
        </authorList>
    </citation>
    <scope>NUCLEOTIDE SEQUENCE</scope>
    <source>
        <strain evidence="3">PSN293</strain>
    </source>
</reference>
<dbReference type="Gene3D" id="1.20.58.340">
    <property type="entry name" value="Magnesium transport protein CorA, transmembrane region"/>
    <property type="match status" value="1"/>
</dbReference>
<reference evidence="3" key="1">
    <citation type="journal article" date="2023" name="Mol. Phylogenet. Evol.">
        <title>Genome-scale phylogeny and comparative genomics of the fungal order Sordariales.</title>
        <authorList>
            <person name="Hensen N."/>
            <person name="Bonometti L."/>
            <person name="Westerberg I."/>
            <person name="Brannstrom I.O."/>
            <person name="Guillou S."/>
            <person name="Cros-Aarteil S."/>
            <person name="Calhoun S."/>
            <person name="Haridas S."/>
            <person name="Kuo A."/>
            <person name="Mondo S."/>
            <person name="Pangilinan J."/>
            <person name="Riley R."/>
            <person name="LaButti K."/>
            <person name="Andreopoulos B."/>
            <person name="Lipzen A."/>
            <person name="Chen C."/>
            <person name="Yan M."/>
            <person name="Daum C."/>
            <person name="Ng V."/>
            <person name="Clum A."/>
            <person name="Steindorff A."/>
            <person name="Ohm R.A."/>
            <person name="Martin F."/>
            <person name="Silar P."/>
            <person name="Natvig D.O."/>
            <person name="Lalanne C."/>
            <person name="Gautier V."/>
            <person name="Ament-Velasquez S.L."/>
            <person name="Kruys A."/>
            <person name="Hutchinson M.I."/>
            <person name="Powell A.J."/>
            <person name="Barry K."/>
            <person name="Miller A.N."/>
            <person name="Grigoriev I.V."/>
            <person name="Debuchy R."/>
            <person name="Gladieux P."/>
            <person name="Hiltunen Thoren M."/>
            <person name="Johannesson H."/>
        </authorList>
    </citation>
    <scope>NUCLEOTIDE SEQUENCE</scope>
    <source>
        <strain evidence="3">PSN293</strain>
    </source>
</reference>
<dbReference type="InterPro" id="IPR058257">
    <property type="entry name" value="CorA-like_dom"/>
</dbReference>
<dbReference type="Pfam" id="PF26616">
    <property type="entry name" value="CorA-like"/>
    <property type="match status" value="1"/>
</dbReference>
<accession>A0AAN7B8X0</accession>
<keyword evidence="1" id="KW-1133">Transmembrane helix</keyword>
<organism evidence="3 4">
    <name type="scientific">Rhypophila decipiens</name>
    <dbReference type="NCBI Taxonomy" id="261697"/>
    <lineage>
        <taxon>Eukaryota</taxon>
        <taxon>Fungi</taxon>
        <taxon>Dikarya</taxon>
        <taxon>Ascomycota</taxon>
        <taxon>Pezizomycotina</taxon>
        <taxon>Sordariomycetes</taxon>
        <taxon>Sordariomycetidae</taxon>
        <taxon>Sordariales</taxon>
        <taxon>Naviculisporaceae</taxon>
        <taxon>Rhypophila</taxon>
    </lineage>
</organism>
<evidence type="ECO:0000313" key="3">
    <source>
        <dbReference type="EMBL" id="KAK4214764.1"/>
    </source>
</evidence>
<dbReference type="EMBL" id="MU858088">
    <property type="protein sequence ID" value="KAK4214764.1"/>
    <property type="molecule type" value="Genomic_DNA"/>
</dbReference>
<gene>
    <name evidence="3" type="ORF">QBC37DRAFT_460742</name>
</gene>
<dbReference type="AlphaFoldDB" id="A0AAN7B8X0"/>
<proteinExistence type="predicted"/>
<sequence>MSIFVPESFHDSCLFWSEYPLNIIDKALYGRRLHGYRRRLLIIAPTALAQDPANVRIPIIDISDALAITSCDIRNTKDLREWLGDTYEQNPINPAKWTGKLVSKKDPRARFVFLVNSRDSKRLDLRLEDLVCLGSYHQVMPDYMDFLSVYGVRGSGKVAAGLRFTGFRSRLVCSEPLPGHVIVDIGRSGRRLELCYNLKSAVRMVDMPLEPEVKIDQPQELGFSIQQAAVYHRFDLKLYRSFWMMTDPGSDLRDTISHLLRNELQPSEVFLSNDDSDLSNALRFNLDIHLALVEWATEEWKWYVDRLEDRVEAITAATKVQPGHSGRPPPIHRDSMYRIQPYEDLLNQVIMILESNLEVFSSLTSFYHDVAMNKDLEDEEHATLPSVISSFSASVQEYANDTRLRIAHVRDIVKGIADWKFIVSQTIQTNANDKAEILNNTILELTERSHNEAIAMRIVTVVTLLYLPPTFVSTFFSTDIIRYQGDGGVMLESFSALAIQRWLQVSLPLMLFTCLGAWLWYSWEFRRRVRKRNAAIISRD</sequence>
<evidence type="ECO:0000313" key="4">
    <source>
        <dbReference type="Proteomes" id="UP001301769"/>
    </source>
</evidence>
<evidence type="ECO:0000256" key="1">
    <source>
        <dbReference type="SAM" id="Phobius"/>
    </source>
</evidence>
<feature type="domain" description="CorA-like transporter" evidence="2">
    <location>
        <begin position="11"/>
        <end position="318"/>
    </location>
</feature>